<keyword evidence="2" id="KW-1185">Reference proteome</keyword>
<dbReference type="Proteomes" id="UP000036756">
    <property type="component" value="Unassembled WGS sequence"/>
</dbReference>
<name>A0A0J8D3P2_CLOCY</name>
<gene>
    <name evidence="1" type="ORF">CLCY_1c00270</name>
</gene>
<dbReference type="STRING" id="1121307.CLCY_1c00270"/>
<evidence type="ECO:0000313" key="1">
    <source>
        <dbReference type="EMBL" id="KMT20795.1"/>
    </source>
</evidence>
<organism evidence="1 2">
    <name type="scientific">Clostridium cylindrosporum DSM 605</name>
    <dbReference type="NCBI Taxonomy" id="1121307"/>
    <lineage>
        <taxon>Bacteria</taxon>
        <taxon>Bacillati</taxon>
        <taxon>Bacillota</taxon>
        <taxon>Clostridia</taxon>
        <taxon>Eubacteriales</taxon>
        <taxon>Clostridiaceae</taxon>
        <taxon>Clostridium</taxon>
    </lineage>
</organism>
<protein>
    <submittedName>
        <fullName evidence="1">Uncharacterized protein</fullName>
    </submittedName>
</protein>
<dbReference type="EMBL" id="LFVU01000028">
    <property type="protein sequence ID" value="KMT20795.1"/>
    <property type="molecule type" value="Genomic_DNA"/>
</dbReference>
<comment type="caution">
    <text evidence="1">The sequence shown here is derived from an EMBL/GenBank/DDBJ whole genome shotgun (WGS) entry which is preliminary data.</text>
</comment>
<dbReference type="AlphaFoldDB" id="A0A0J8D3P2"/>
<dbReference type="PATRIC" id="fig|1121307.3.peg.388"/>
<reference evidence="1 2" key="1">
    <citation type="submission" date="2015-06" db="EMBL/GenBank/DDBJ databases">
        <title>Draft genome sequence of the purine-degrading Clostridium cylindrosporum HC-1 (DSM 605).</title>
        <authorList>
            <person name="Poehlein A."/>
            <person name="Schiel-Bengelsdorf B."/>
            <person name="Bengelsdorf F."/>
            <person name="Daniel R."/>
            <person name="Duerre P."/>
        </authorList>
    </citation>
    <scope>NUCLEOTIDE SEQUENCE [LARGE SCALE GENOMIC DNA]</scope>
    <source>
        <strain evidence="1 2">DSM 605</strain>
    </source>
</reference>
<dbReference type="RefSeq" id="WP_053083318.1">
    <property type="nucleotide sequence ID" value="NZ_LFVU01000028.1"/>
</dbReference>
<evidence type="ECO:0000313" key="2">
    <source>
        <dbReference type="Proteomes" id="UP000036756"/>
    </source>
</evidence>
<proteinExistence type="predicted"/>
<accession>A0A0J8D3P2</accession>
<sequence>MQKSELEFKQSKLKSDDIAQMVTGADVRMLLNNFKGYVISRNILECKKFIQDFVKEVVVHKEHIEVIFNVSFNMLKNCQGVEILSKIDRHGLFERYSNSFYIKVY</sequence>